<name>A0AA39H5P1_9BILA</name>
<proteinExistence type="predicted"/>
<protein>
    <submittedName>
        <fullName evidence="1">Uncharacterized protein</fullName>
    </submittedName>
</protein>
<gene>
    <name evidence="1" type="ORF">QR680_003174</name>
</gene>
<keyword evidence="2" id="KW-1185">Reference proteome</keyword>
<comment type="caution">
    <text evidence="1">The sequence shown here is derived from an EMBL/GenBank/DDBJ whole genome shotgun (WGS) entry which is preliminary data.</text>
</comment>
<dbReference type="Proteomes" id="UP001175271">
    <property type="component" value="Unassembled WGS sequence"/>
</dbReference>
<dbReference type="EMBL" id="JAUCMV010000005">
    <property type="protein sequence ID" value="KAK0399713.1"/>
    <property type="molecule type" value="Genomic_DNA"/>
</dbReference>
<organism evidence="1 2">
    <name type="scientific">Steinernema hermaphroditum</name>
    <dbReference type="NCBI Taxonomy" id="289476"/>
    <lineage>
        <taxon>Eukaryota</taxon>
        <taxon>Metazoa</taxon>
        <taxon>Ecdysozoa</taxon>
        <taxon>Nematoda</taxon>
        <taxon>Chromadorea</taxon>
        <taxon>Rhabditida</taxon>
        <taxon>Tylenchina</taxon>
        <taxon>Panagrolaimomorpha</taxon>
        <taxon>Strongyloidoidea</taxon>
        <taxon>Steinernematidae</taxon>
        <taxon>Steinernema</taxon>
    </lineage>
</organism>
<sequence length="309" mass="36174">MRVLYEMCFRFASLCGSSAVRSLNRQIRKSTCKMYRTTSTENWPLSWTHPICPQLLVLSPREAHYLRCVVIGTYEKHNVLTPIIVFFDPNTDLMSPEQFFSEPVHEMHVASIYVMERGGFEHINSMEDQEVEMIICKALHAPLDEISFRTTNHQARVKLTTWIHKHLHEVKSTRMIRGTSLRAVSLLDDWPRETNESLRLLLSTCPRMRLLRVKRIEEVDLDIMKTVFDKFMTQAFNFIFESPAVIDDKILNDLFGCICTVTEEGKVWTKKKDEGKTMRCLIKEENKQPRFVFEGTQFTVETHEPEFGF</sequence>
<reference evidence="1" key="1">
    <citation type="submission" date="2023-06" db="EMBL/GenBank/DDBJ databases">
        <title>Genomic analysis of the entomopathogenic nematode Steinernema hermaphroditum.</title>
        <authorList>
            <person name="Schwarz E.M."/>
            <person name="Heppert J.K."/>
            <person name="Baniya A."/>
            <person name="Schwartz H.T."/>
            <person name="Tan C.-H."/>
            <person name="Antoshechkin I."/>
            <person name="Sternberg P.W."/>
            <person name="Goodrich-Blair H."/>
            <person name="Dillman A.R."/>
        </authorList>
    </citation>
    <scope>NUCLEOTIDE SEQUENCE</scope>
    <source>
        <strain evidence="1">PS9179</strain>
        <tissue evidence="1">Whole animal</tissue>
    </source>
</reference>
<evidence type="ECO:0000313" key="1">
    <source>
        <dbReference type="EMBL" id="KAK0399713.1"/>
    </source>
</evidence>
<dbReference type="AlphaFoldDB" id="A0AA39H5P1"/>
<evidence type="ECO:0000313" key="2">
    <source>
        <dbReference type="Proteomes" id="UP001175271"/>
    </source>
</evidence>
<accession>A0AA39H5P1</accession>